<evidence type="ECO:0000313" key="4">
    <source>
        <dbReference type="Proteomes" id="UP001497382"/>
    </source>
</evidence>
<accession>A0AAV2BPX1</accession>
<evidence type="ECO:0000256" key="1">
    <source>
        <dbReference type="SAM" id="MobiDB-lite"/>
    </source>
</evidence>
<feature type="compositionally biased region" description="Low complexity" evidence="1">
    <location>
        <begin position="254"/>
        <end position="318"/>
    </location>
</feature>
<evidence type="ECO:0000256" key="2">
    <source>
        <dbReference type="SAM" id="SignalP"/>
    </source>
</evidence>
<keyword evidence="2" id="KW-0732">Signal</keyword>
<comment type="caution">
    <text evidence="3">The sequence shown here is derived from an EMBL/GenBank/DDBJ whole genome shotgun (WGS) entry which is preliminary data.</text>
</comment>
<proteinExistence type="predicted"/>
<name>A0AAV2BPX1_9ARAC</name>
<feature type="compositionally biased region" description="Polar residues" evidence="1">
    <location>
        <begin position="233"/>
        <end position="248"/>
    </location>
</feature>
<organism evidence="3 4">
    <name type="scientific">Larinioides sclopetarius</name>
    <dbReference type="NCBI Taxonomy" id="280406"/>
    <lineage>
        <taxon>Eukaryota</taxon>
        <taxon>Metazoa</taxon>
        <taxon>Ecdysozoa</taxon>
        <taxon>Arthropoda</taxon>
        <taxon>Chelicerata</taxon>
        <taxon>Arachnida</taxon>
        <taxon>Araneae</taxon>
        <taxon>Araneomorphae</taxon>
        <taxon>Entelegynae</taxon>
        <taxon>Araneoidea</taxon>
        <taxon>Araneidae</taxon>
        <taxon>Larinioides</taxon>
    </lineage>
</organism>
<feature type="signal peptide" evidence="2">
    <location>
        <begin position="1"/>
        <end position="25"/>
    </location>
</feature>
<feature type="region of interest" description="Disordered" evidence="1">
    <location>
        <begin position="169"/>
        <end position="319"/>
    </location>
</feature>
<feature type="compositionally biased region" description="Low complexity" evidence="1">
    <location>
        <begin position="172"/>
        <end position="232"/>
    </location>
</feature>
<evidence type="ECO:0000313" key="3">
    <source>
        <dbReference type="EMBL" id="CAL1297750.1"/>
    </source>
</evidence>
<dbReference type="EMBL" id="CAXIEN010000438">
    <property type="protein sequence ID" value="CAL1297750.1"/>
    <property type="molecule type" value="Genomic_DNA"/>
</dbReference>
<feature type="chain" id="PRO_5043617922" description="Apple domain-containing protein" evidence="2">
    <location>
        <begin position="26"/>
        <end position="508"/>
    </location>
</feature>
<sequence>MLSLSTNQRHFFSFFFLFSAFQVSAFQVSMTQFYFWFEHKVHDNWILDTFENSHLVTCLQKCKDAINCSALALGPLRETEEDFVRTCYTLSEITEADCDENNSCEKKGFQVFHLSKPMQPTAKTENPSTTTEASTYDSSTTSVASSTTVGISTAVDISTTTTKVPFSITQVSSTTNEPSTPTTESLTTTNEPSTPTTESLTITNEPSTPTTESLTTTHEPHTTTTESTTSTTYAVTENSGSTSATTNAPIPPKTSTVTSESSSTSTESPSTITESLSPMSESTTTTNEVTSVGTEIGTSTTGSSTTTTDASDCSNSDSPDCQIDNRRNSKCSGTEASIICREPRDQLQVFGLVSTAPLFSDARMQVRCKNEFSQSLFKMKTRKDTYNPFDGTMGCKPDHTITGIDVCFQGELKYISVECNPLQPGFTIEDKTDMAGNSKQDPAQANCPEEKSMISLRLNKDSNGEINECYSAMFPRTNIFPKLYCYCPATGEYQHGSILFFLPRYFAL</sequence>
<dbReference type="AlphaFoldDB" id="A0AAV2BPX1"/>
<reference evidence="3 4" key="1">
    <citation type="submission" date="2024-04" db="EMBL/GenBank/DDBJ databases">
        <authorList>
            <person name="Rising A."/>
            <person name="Reimegard J."/>
            <person name="Sonavane S."/>
            <person name="Akerstrom W."/>
            <person name="Nylinder S."/>
            <person name="Hedman E."/>
            <person name="Kallberg Y."/>
        </authorList>
    </citation>
    <scope>NUCLEOTIDE SEQUENCE [LARGE SCALE GENOMIC DNA]</scope>
</reference>
<feature type="compositionally biased region" description="Polar residues" evidence="1">
    <location>
        <begin position="121"/>
        <end position="132"/>
    </location>
</feature>
<keyword evidence="4" id="KW-1185">Reference proteome</keyword>
<gene>
    <name evidence="3" type="ORF">LARSCL_LOCUS20482</name>
</gene>
<feature type="compositionally biased region" description="Low complexity" evidence="1">
    <location>
        <begin position="133"/>
        <end position="146"/>
    </location>
</feature>
<feature type="region of interest" description="Disordered" evidence="1">
    <location>
        <begin position="115"/>
        <end position="146"/>
    </location>
</feature>
<dbReference type="Proteomes" id="UP001497382">
    <property type="component" value="Unassembled WGS sequence"/>
</dbReference>
<evidence type="ECO:0008006" key="5">
    <source>
        <dbReference type="Google" id="ProtNLM"/>
    </source>
</evidence>
<protein>
    <recommendedName>
        <fullName evidence="5">Apple domain-containing protein</fullName>
    </recommendedName>
</protein>